<keyword evidence="6 15" id="KW-0808">Transferase</keyword>
<dbReference type="InterPro" id="IPR034332">
    <property type="entry name" value="Upp_B"/>
</dbReference>
<dbReference type="GO" id="GO:0006223">
    <property type="term" value="P:uracil salvage"/>
    <property type="evidence" value="ECO:0007669"/>
    <property type="project" value="InterPro"/>
</dbReference>
<dbReference type="GO" id="GO:0044206">
    <property type="term" value="P:UMP salvage"/>
    <property type="evidence" value="ECO:0007669"/>
    <property type="project" value="UniProtKB-UniRule"/>
</dbReference>
<dbReference type="AlphaFoldDB" id="A0A806FVX5"/>
<evidence type="ECO:0000256" key="1">
    <source>
        <dbReference type="ARBA" id="ARBA00005180"/>
    </source>
</evidence>
<dbReference type="PANTHER" id="PTHR32315">
    <property type="entry name" value="ADENINE PHOSPHORIBOSYLTRANSFERASE"/>
    <property type="match status" value="1"/>
</dbReference>
<dbReference type="InterPro" id="IPR029057">
    <property type="entry name" value="PRTase-like"/>
</dbReference>
<evidence type="ECO:0000256" key="6">
    <source>
        <dbReference type="ARBA" id="ARBA00022679"/>
    </source>
</evidence>
<evidence type="ECO:0000256" key="2">
    <source>
        <dbReference type="ARBA" id="ARBA00009516"/>
    </source>
</evidence>
<evidence type="ECO:0000256" key="3">
    <source>
        <dbReference type="ARBA" id="ARBA00011894"/>
    </source>
</evidence>
<dbReference type="InterPro" id="IPR000836">
    <property type="entry name" value="PRTase_dom"/>
</dbReference>
<dbReference type="HAMAP" id="MF_01218_B">
    <property type="entry name" value="Upp_B"/>
    <property type="match status" value="1"/>
</dbReference>
<dbReference type="GO" id="GO:0000287">
    <property type="term" value="F:magnesium ion binding"/>
    <property type="evidence" value="ECO:0007669"/>
    <property type="project" value="UniProtKB-UniRule"/>
</dbReference>
<dbReference type="KEGG" id="bnm:BALAC2494_00922"/>
<dbReference type="FunFam" id="3.40.50.2020:FF:000003">
    <property type="entry name" value="Uracil phosphoribosyltransferase"/>
    <property type="match status" value="1"/>
</dbReference>
<evidence type="ECO:0000256" key="9">
    <source>
        <dbReference type="ARBA" id="ARBA00023134"/>
    </source>
</evidence>
<feature type="binding site" evidence="15">
    <location>
        <position position="212"/>
    </location>
    <ligand>
        <name>uracil</name>
        <dbReference type="ChEBI" id="CHEBI:17568"/>
    </ligand>
</feature>
<evidence type="ECO:0000256" key="4">
    <source>
        <dbReference type="ARBA" id="ARBA00022533"/>
    </source>
</evidence>
<reference evidence="17 18" key="1">
    <citation type="journal article" date="2011" name="J. Bacteriol.">
        <title>Genome Sequence of the Probiotic Strain Bifidobacterium animalis subsp. lactis CNCM I-2494.</title>
        <authorList>
            <person name="Chervaux C."/>
            <person name="Grimaldi C."/>
            <person name="Bolotin A."/>
            <person name="Quinquis B."/>
            <person name="Legrain-Raspaud S."/>
            <person name="van Hylckama Vlieg J.E."/>
            <person name="Denariaz G."/>
            <person name="Smokvina T."/>
        </authorList>
    </citation>
    <scope>NUCLEOTIDE SEQUENCE [LARGE SCALE GENOMIC DNA]</scope>
    <source>
        <strain evidence="17 18">CNCM I-2494</strain>
    </source>
</reference>
<evidence type="ECO:0000259" key="16">
    <source>
        <dbReference type="Pfam" id="PF14681"/>
    </source>
</evidence>
<dbReference type="GO" id="GO:0004845">
    <property type="term" value="F:uracil phosphoribosyltransferase activity"/>
    <property type="evidence" value="ECO:0007669"/>
    <property type="project" value="UniProtKB-UniRule"/>
</dbReference>
<protein>
    <recommendedName>
        <fullName evidence="13 15">Uracil phosphoribosyltransferase</fullName>
        <ecNumber evidence="3 15">2.4.2.9</ecNumber>
    </recommendedName>
    <alternativeName>
        <fullName evidence="10 15">UMP pyrophosphorylase</fullName>
    </alternativeName>
    <alternativeName>
        <fullName evidence="14 15">UPRTase</fullName>
    </alternativeName>
</protein>
<evidence type="ECO:0000256" key="8">
    <source>
        <dbReference type="ARBA" id="ARBA00022842"/>
    </source>
</evidence>
<dbReference type="Gene3D" id="3.40.50.2020">
    <property type="match status" value="1"/>
</dbReference>
<evidence type="ECO:0000313" key="17">
    <source>
        <dbReference type="EMBL" id="AEK29650.1"/>
    </source>
</evidence>
<evidence type="ECO:0000256" key="14">
    <source>
        <dbReference type="ARBA" id="ARBA00079807"/>
    </source>
</evidence>
<gene>
    <name evidence="15" type="primary">upp</name>
    <name evidence="17" type="ORF">BALAC2494_00922</name>
</gene>
<keyword evidence="9 15" id="KW-0342">GTP-binding</keyword>
<dbReference type="UniPathway" id="UPA00574">
    <property type="reaction ID" value="UER00636"/>
</dbReference>
<feature type="domain" description="Phosphoribosyltransferase" evidence="16">
    <location>
        <begin position="20"/>
        <end position="225"/>
    </location>
</feature>
<evidence type="ECO:0000256" key="10">
    <source>
        <dbReference type="ARBA" id="ARBA00031082"/>
    </source>
</evidence>
<dbReference type="GO" id="GO:0005525">
    <property type="term" value="F:GTP binding"/>
    <property type="evidence" value="ECO:0007669"/>
    <property type="project" value="UniProtKB-KW"/>
</dbReference>
<keyword evidence="4 15" id="KW-0021">Allosteric enzyme</keyword>
<comment type="activity regulation">
    <text evidence="15">Allosterically activated by GTP.</text>
</comment>
<feature type="binding site" evidence="15">
    <location>
        <begin position="146"/>
        <end position="154"/>
    </location>
    <ligand>
        <name>5-phospho-alpha-D-ribose 1-diphosphate</name>
        <dbReference type="ChEBI" id="CHEBI:58017"/>
    </ligand>
</feature>
<comment type="cofactor">
    <cofactor evidence="15">
        <name>Mg(2+)</name>
        <dbReference type="ChEBI" id="CHEBI:18420"/>
    </cofactor>
    <text evidence="15">Binds 1 Mg(2+) ion per subunit. The magnesium is bound as Mg-PRPP.</text>
</comment>
<dbReference type="NCBIfam" id="NF001097">
    <property type="entry name" value="PRK00129.1"/>
    <property type="match status" value="1"/>
</dbReference>
<dbReference type="GO" id="GO:0005737">
    <property type="term" value="C:cytoplasm"/>
    <property type="evidence" value="ECO:0007669"/>
    <property type="project" value="UniProtKB-ARBA"/>
</dbReference>
<dbReference type="CDD" id="cd06223">
    <property type="entry name" value="PRTases_typeI"/>
    <property type="match status" value="1"/>
</dbReference>
<sequence>MFCHPRTQTRLTLVTMELHVLNHPLIEHKLTVLRDKNTPSSTFRELVSELVSLEAYEATRNLEVVDKPIETPVAPMVGKQIAKPRPIIVPVLRAGLGMLDGMTRMMPSAEVGFLGMKRDEEHPTQQITYANRLPDDLSGRQCFLIDPMLATGGTLVTATHYLMDKGAKDVTAICIIAAPEGIKFVEENIREDINFRVVVCGVDEGLNGKSYIVPGLGDAGDRLYGVID</sequence>
<comment type="similarity">
    <text evidence="2 15">Belongs to the UPRTase family.</text>
</comment>
<evidence type="ECO:0000256" key="11">
    <source>
        <dbReference type="ARBA" id="ARBA00052919"/>
    </source>
</evidence>
<dbReference type="InterPro" id="IPR050054">
    <property type="entry name" value="UPRTase/APRTase"/>
</dbReference>
<feature type="binding site" evidence="15">
    <location>
        <begin position="217"/>
        <end position="219"/>
    </location>
    <ligand>
        <name>uracil</name>
        <dbReference type="ChEBI" id="CHEBI:17568"/>
    </ligand>
</feature>
<feature type="binding site" evidence="15">
    <location>
        <position position="118"/>
    </location>
    <ligand>
        <name>5-phospho-alpha-D-ribose 1-diphosphate</name>
        <dbReference type="ChEBI" id="CHEBI:58017"/>
    </ligand>
</feature>
<dbReference type="InterPro" id="IPR005765">
    <property type="entry name" value="UPRT"/>
</dbReference>
<dbReference type="EC" id="2.4.2.9" evidence="3 15"/>
<dbReference type="Pfam" id="PF14681">
    <property type="entry name" value="UPRTase"/>
    <property type="match status" value="1"/>
</dbReference>
<keyword evidence="8 15" id="KW-0460">Magnesium</keyword>
<comment type="catalytic activity">
    <reaction evidence="11 15">
        <text>UMP + diphosphate = 5-phospho-alpha-D-ribose 1-diphosphate + uracil</text>
        <dbReference type="Rhea" id="RHEA:13017"/>
        <dbReference type="ChEBI" id="CHEBI:17568"/>
        <dbReference type="ChEBI" id="CHEBI:33019"/>
        <dbReference type="ChEBI" id="CHEBI:57865"/>
        <dbReference type="ChEBI" id="CHEBI:58017"/>
        <dbReference type="EC" id="2.4.2.9"/>
    </reaction>
</comment>
<keyword evidence="7 15" id="KW-0547">Nucleotide-binding</keyword>
<comment type="function">
    <text evidence="12 15">Catalyzes the conversion of uracil and 5-phospho-alpha-D-ribose 1-diphosphate (PRPP) to UMP and diphosphate.</text>
</comment>
<organism evidence="17 18">
    <name type="scientific">Bifidobacterium animalis subsp. lactis CNCM I-2494</name>
    <dbReference type="NCBI Taxonomy" id="1042403"/>
    <lineage>
        <taxon>Bacteria</taxon>
        <taxon>Bacillati</taxon>
        <taxon>Actinomycetota</taxon>
        <taxon>Actinomycetes</taxon>
        <taxon>Bifidobacteriales</taxon>
        <taxon>Bifidobacteriaceae</taxon>
        <taxon>Bifidobacterium</taxon>
    </lineage>
</organism>
<name>A0A806FVX5_BIFAN</name>
<evidence type="ECO:0000256" key="15">
    <source>
        <dbReference type="HAMAP-Rule" id="MF_01218"/>
    </source>
</evidence>
<accession>A0A806FVX5</accession>
<evidence type="ECO:0000313" key="18">
    <source>
        <dbReference type="Proteomes" id="UP000008394"/>
    </source>
</evidence>
<dbReference type="SUPFAM" id="SSF53271">
    <property type="entry name" value="PRTase-like"/>
    <property type="match status" value="1"/>
</dbReference>
<dbReference type="EMBL" id="CP002915">
    <property type="protein sequence ID" value="AEK29650.1"/>
    <property type="molecule type" value="Genomic_DNA"/>
</dbReference>
<feature type="binding site" evidence="15">
    <location>
        <position position="93"/>
    </location>
    <ligand>
        <name>5-phospho-alpha-D-ribose 1-diphosphate</name>
        <dbReference type="ChEBI" id="CHEBI:58017"/>
    </ligand>
</feature>
<dbReference type="PANTHER" id="PTHR32315:SF4">
    <property type="entry name" value="URACIL PHOSPHORIBOSYLTRANSFERASE, CHLOROPLASTIC"/>
    <property type="match status" value="1"/>
</dbReference>
<keyword evidence="5 15" id="KW-0328">Glycosyltransferase</keyword>
<proteinExistence type="inferred from homology"/>
<evidence type="ECO:0000256" key="5">
    <source>
        <dbReference type="ARBA" id="ARBA00022676"/>
    </source>
</evidence>
<comment type="pathway">
    <text evidence="1 15">Pyrimidine metabolism; UMP biosynthesis via salvage pathway; UMP from uracil: step 1/1.</text>
</comment>
<evidence type="ECO:0000256" key="13">
    <source>
        <dbReference type="ARBA" id="ARBA00072146"/>
    </source>
</evidence>
<feature type="binding site" evidence="15">
    <location>
        <position position="218"/>
    </location>
    <ligand>
        <name>5-phospho-alpha-D-ribose 1-diphosphate</name>
        <dbReference type="ChEBI" id="CHEBI:58017"/>
    </ligand>
</feature>
<dbReference type="NCBIfam" id="TIGR01091">
    <property type="entry name" value="upp"/>
    <property type="match status" value="1"/>
</dbReference>
<dbReference type="Proteomes" id="UP000008394">
    <property type="component" value="Chromosome"/>
</dbReference>
<evidence type="ECO:0000256" key="12">
    <source>
        <dbReference type="ARBA" id="ARBA00056901"/>
    </source>
</evidence>
<evidence type="ECO:0000256" key="7">
    <source>
        <dbReference type="ARBA" id="ARBA00022741"/>
    </source>
</evidence>